<dbReference type="InterPro" id="IPR018486">
    <property type="entry name" value="Hemopexin_CS"/>
</dbReference>
<feature type="compositionally biased region" description="Polar residues" evidence="8">
    <location>
        <begin position="258"/>
        <end position="269"/>
    </location>
</feature>
<dbReference type="CDD" id="cd00094">
    <property type="entry name" value="HX"/>
    <property type="match status" value="1"/>
</dbReference>
<feature type="region of interest" description="Disordered" evidence="8">
    <location>
        <begin position="164"/>
        <end position="269"/>
    </location>
</feature>
<keyword evidence="9" id="KW-0472">Membrane</keyword>
<evidence type="ECO:0000256" key="7">
    <source>
        <dbReference type="PROSITE-ProRule" id="PRU01011"/>
    </source>
</evidence>
<feature type="compositionally biased region" description="Polar residues" evidence="8">
    <location>
        <begin position="570"/>
        <end position="590"/>
    </location>
</feature>
<dbReference type="InterPro" id="IPR000585">
    <property type="entry name" value="Hemopexin-like_dom"/>
</dbReference>
<protein>
    <recommendedName>
        <fullName evidence="10">SMB domain-containing protein</fullName>
    </recommendedName>
</protein>
<feature type="domain" description="SMB" evidence="10">
    <location>
        <begin position="113"/>
        <end position="151"/>
    </location>
</feature>
<evidence type="ECO:0000313" key="12">
    <source>
        <dbReference type="Proteomes" id="UP000295070"/>
    </source>
</evidence>
<feature type="compositionally biased region" description="Polar residues" evidence="8">
    <location>
        <begin position="182"/>
        <end position="194"/>
    </location>
</feature>
<accession>A0A484D0D7</accession>
<dbReference type="PANTHER" id="PTHR22917:SF1">
    <property type="entry name" value="PROTEOGLYCAN 4"/>
    <property type="match status" value="1"/>
</dbReference>
<evidence type="ECO:0000313" key="11">
    <source>
        <dbReference type="EMBL" id="TDH08759.1"/>
    </source>
</evidence>
<keyword evidence="2" id="KW-0964">Secreted</keyword>
<feature type="compositionally biased region" description="Polar residues" evidence="8">
    <location>
        <begin position="311"/>
        <end position="331"/>
    </location>
</feature>
<evidence type="ECO:0000256" key="4">
    <source>
        <dbReference type="ARBA" id="ARBA00022737"/>
    </source>
</evidence>
<feature type="compositionally biased region" description="Polar residues" evidence="8">
    <location>
        <begin position="164"/>
        <end position="173"/>
    </location>
</feature>
<gene>
    <name evidence="11" type="ORF">EPR50_G00101260</name>
</gene>
<dbReference type="InterPro" id="IPR018487">
    <property type="entry name" value="Hemopexin-like_repeat"/>
</dbReference>
<dbReference type="PROSITE" id="PS50958">
    <property type="entry name" value="SMB_2"/>
    <property type="match status" value="2"/>
</dbReference>
<dbReference type="GO" id="GO:0005615">
    <property type="term" value="C:extracellular space"/>
    <property type="evidence" value="ECO:0007669"/>
    <property type="project" value="TreeGrafter"/>
</dbReference>
<dbReference type="InterPro" id="IPR036375">
    <property type="entry name" value="Hemopexin-like_dom_sf"/>
</dbReference>
<keyword evidence="12" id="KW-1185">Reference proteome</keyword>
<dbReference type="InterPro" id="IPR051298">
    <property type="entry name" value="Heme_transport/Cell_adhesion"/>
</dbReference>
<feature type="compositionally biased region" description="Polar residues" evidence="8">
    <location>
        <begin position="341"/>
        <end position="366"/>
    </location>
</feature>
<dbReference type="Pfam" id="PF00045">
    <property type="entry name" value="Hemopexin"/>
    <property type="match status" value="2"/>
</dbReference>
<comment type="caution">
    <text evidence="11">The sequence shown here is derived from an EMBL/GenBank/DDBJ whole genome shotgun (WGS) entry which is preliminary data.</text>
</comment>
<dbReference type="PANTHER" id="PTHR22917">
    <property type="entry name" value="HEMOPEXIN DOMAIN-CONTAINING PROTEIN"/>
    <property type="match status" value="1"/>
</dbReference>
<keyword evidence="5" id="KW-1015">Disulfide bond</keyword>
<evidence type="ECO:0000259" key="10">
    <source>
        <dbReference type="PROSITE" id="PS50958"/>
    </source>
</evidence>
<keyword evidence="3" id="KW-0732">Signal</keyword>
<dbReference type="Gene3D" id="2.110.10.10">
    <property type="entry name" value="Hemopexin-like domain"/>
    <property type="match status" value="1"/>
</dbReference>
<dbReference type="STRING" id="8167.A0A484D0D7"/>
<dbReference type="PROSITE" id="PS00024">
    <property type="entry name" value="HEMOPEXIN"/>
    <property type="match status" value="1"/>
</dbReference>
<dbReference type="EMBL" id="SCKG01000009">
    <property type="protein sequence ID" value="TDH08759.1"/>
    <property type="molecule type" value="Genomic_DNA"/>
</dbReference>
<dbReference type="SUPFAM" id="SSF50923">
    <property type="entry name" value="Hemopexin-like domain"/>
    <property type="match status" value="1"/>
</dbReference>
<feature type="transmembrane region" description="Helical" evidence="9">
    <location>
        <begin position="51"/>
        <end position="69"/>
    </location>
</feature>
<evidence type="ECO:0000256" key="3">
    <source>
        <dbReference type="ARBA" id="ARBA00022729"/>
    </source>
</evidence>
<dbReference type="Gene3D" id="4.10.410.20">
    <property type="match status" value="2"/>
</dbReference>
<evidence type="ECO:0000256" key="1">
    <source>
        <dbReference type="ARBA" id="ARBA00004613"/>
    </source>
</evidence>
<sequence>MMSGPMVWSGLVWSGLEDPPYSLLLKAAEANLKQDSDRGSDKFQIYRRMSSAVLCAVILLACVFTFSAAQTSCKGRCGVEYYRGYMCQCDYNCLSYGECCKDYESQCTTKNSCKGRCGEGFKRGRLCSCDSDCAKYKQCCPDHKMHCDEEEEISGAASATAPVKTNSCNNVNDNKPKEPTLNEATETSSINEGNNADDHLIPLVSPTSYPQDDPSDDNYSHIFPNDEFSNNKVEDPEASPIPESTSGYGLSTADLPDQISTEPTQNPDTLEFSTESFTVFSQKQTTLSDIEKTQADDSPTTLYPIIEEAPTENTGASDPTISSETRTTLPQPTAAADHVSRQPSPTSGPQTEYSPTADTPELQTAGQAEVQPEGDVLPDDPTVASSDEPDVTTLPSNTASYTPVAPVSAGATQDPFTVLENSQVTTISASTLDLTPNPEATTSIARPDDTEKNTDSVTTGPPSSLADLEDPSTSVSPAGPGDLPELEAPITHIPSSTEAVQDDTTDEVTAGVTTKPLNVTPDPTKPTTPIATLKPQDKPDPYNPLPVKPTPAKPTLAKPSSKPETKPRDTAQTLNIDNSRNYQADDSNDTNLCSGRPVSAVTTLRNGTIVVFRGHYFWILDSNMVPGPARGITQVWGVPSPIDTVFTRCNCQGKTYIFRGSQYWRFENDVLDPNYPKVIATGFDGLRDHITAALSVPQYSTRTESVYFFKRGGLVQKYSYQFGTSRTCGRKVQYLYTPHNRIVRQAVSALGPAVNIRTSWRGFPSTITAAVSIPNNRESEGYKYYVFSRSKSYNVRLDGKLPVIATPAANESPQSNNFFKC</sequence>
<keyword evidence="6" id="KW-0325">Glycoprotein</keyword>
<dbReference type="InterPro" id="IPR001212">
    <property type="entry name" value="Somatomedin_B_dom"/>
</dbReference>
<proteinExistence type="predicted"/>
<feature type="compositionally biased region" description="Polar residues" evidence="8">
    <location>
        <begin position="428"/>
        <end position="444"/>
    </location>
</feature>
<keyword evidence="9" id="KW-0812">Transmembrane</keyword>
<dbReference type="InterPro" id="IPR036024">
    <property type="entry name" value="Somatomedin_B-like_dom_sf"/>
</dbReference>
<dbReference type="PROSITE" id="PS51642">
    <property type="entry name" value="HEMOPEXIN_2"/>
    <property type="match status" value="1"/>
</dbReference>
<dbReference type="SUPFAM" id="SSF90188">
    <property type="entry name" value="Somatomedin B domain"/>
    <property type="match status" value="2"/>
</dbReference>
<dbReference type="SMART" id="SM00201">
    <property type="entry name" value="SO"/>
    <property type="match status" value="2"/>
</dbReference>
<dbReference type="PROSITE" id="PS00524">
    <property type="entry name" value="SMB_1"/>
    <property type="match status" value="1"/>
</dbReference>
<dbReference type="AlphaFoldDB" id="A0A484D0D7"/>
<feature type="domain" description="SMB" evidence="10">
    <location>
        <begin position="69"/>
        <end position="112"/>
    </location>
</feature>
<name>A0A484D0D7_PERFV</name>
<comment type="subcellular location">
    <subcellularLocation>
        <location evidence="1">Secreted</location>
    </subcellularLocation>
</comment>
<evidence type="ECO:0000256" key="6">
    <source>
        <dbReference type="ARBA" id="ARBA00023180"/>
    </source>
</evidence>
<dbReference type="Pfam" id="PF01033">
    <property type="entry name" value="Somatomedin_B"/>
    <property type="match status" value="2"/>
</dbReference>
<evidence type="ECO:0000256" key="8">
    <source>
        <dbReference type="SAM" id="MobiDB-lite"/>
    </source>
</evidence>
<feature type="repeat" description="Hemopexin" evidence="7">
    <location>
        <begin position="639"/>
        <end position="686"/>
    </location>
</feature>
<evidence type="ECO:0000256" key="2">
    <source>
        <dbReference type="ARBA" id="ARBA00022525"/>
    </source>
</evidence>
<organism evidence="11 12">
    <name type="scientific">Perca flavescens</name>
    <name type="common">American yellow perch</name>
    <name type="synonym">Morone flavescens</name>
    <dbReference type="NCBI Taxonomy" id="8167"/>
    <lineage>
        <taxon>Eukaryota</taxon>
        <taxon>Metazoa</taxon>
        <taxon>Chordata</taxon>
        <taxon>Craniata</taxon>
        <taxon>Vertebrata</taxon>
        <taxon>Euteleostomi</taxon>
        <taxon>Actinopterygii</taxon>
        <taxon>Neopterygii</taxon>
        <taxon>Teleostei</taxon>
        <taxon>Neoteleostei</taxon>
        <taxon>Acanthomorphata</taxon>
        <taxon>Eupercaria</taxon>
        <taxon>Perciformes</taxon>
        <taxon>Percoidei</taxon>
        <taxon>Percidae</taxon>
        <taxon>Percinae</taxon>
        <taxon>Perca</taxon>
    </lineage>
</organism>
<evidence type="ECO:0000256" key="5">
    <source>
        <dbReference type="ARBA" id="ARBA00023157"/>
    </source>
</evidence>
<feature type="region of interest" description="Disordered" evidence="8">
    <location>
        <begin position="285"/>
        <end position="409"/>
    </location>
</feature>
<evidence type="ECO:0000256" key="9">
    <source>
        <dbReference type="SAM" id="Phobius"/>
    </source>
</evidence>
<feature type="compositionally biased region" description="Pro residues" evidence="8">
    <location>
        <begin position="541"/>
        <end position="552"/>
    </location>
</feature>
<dbReference type="Proteomes" id="UP000295070">
    <property type="component" value="Chromosome 9"/>
</dbReference>
<keyword evidence="9" id="KW-1133">Transmembrane helix</keyword>
<reference evidence="11 12" key="1">
    <citation type="submission" date="2019-01" db="EMBL/GenBank/DDBJ databases">
        <title>A chromosome-scale genome assembly of the yellow perch, Perca flavescens.</title>
        <authorList>
            <person name="Feron R."/>
            <person name="Morvezen R."/>
            <person name="Bestin A."/>
            <person name="Haffray P."/>
            <person name="Klopp C."/>
            <person name="Zahm M."/>
            <person name="Cabau C."/>
            <person name="Roques C."/>
            <person name="Donnadieu C."/>
            <person name="Bouchez O."/>
            <person name="Christie M."/>
            <person name="Larson W."/>
            <person name="Guiguen Y."/>
        </authorList>
    </citation>
    <scope>NUCLEOTIDE SEQUENCE [LARGE SCALE GENOMIC DNA]</scope>
    <source>
        <strain evidence="11">YP-PL-M2</strain>
        <tissue evidence="11">Blood</tissue>
    </source>
</reference>
<dbReference type="SMART" id="SM00120">
    <property type="entry name" value="HX"/>
    <property type="match status" value="2"/>
</dbReference>
<feature type="region of interest" description="Disordered" evidence="8">
    <location>
        <begin position="428"/>
        <end position="590"/>
    </location>
</feature>
<keyword evidence="4" id="KW-0677">Repeat</keyword>